<dbReference type="PANTHER" id="PTHR34135">
    <property type="entry name" value="LYSOZYME"/>
    <property type="match status" value="1"/>
</dbReference>
<keyword evidence="2" id="KW-0378">Hydrolase</keyword>
<dbReference type="Gene3D" id="3.20.20.80">
    <property type="entry name" value="Glycosidases"/>
    <property type="match status" value="1"/>
</dbReference>
<dbReference type="InterPro" id="IPR018077">
    <property type="entry name" value="Glyco_hydro_fam25_subgr"/>
</dbReference>
<dbReference type="PROSITE" id="PS51904">
    <property type="entry name" value="GLYCOSYL_HYDROL_F25_2"/>
    <property type="match status" value="1"/>
</dbReference>
<dbReference type="InterPro" id="IPR002053">
    <property type="entry name" value="Glyco_hydro_25"/>
</dbReference>
<dbReference type="RefSeq" id="WP_121699374.1">
    <property type="nucleotide sequence ID" value="NZ_JBCLPP010000009.1"/>
</dbReference>
<dbReference type="SMART" id="SM00641">
    <property type="entry name" value="Glyco_25"/>
    <property type="match status" value="1"/>
</dbReference>
<dbReference type="SUPFAM" id="SSF51445">
    <property type="entry name" value="(Trans)glycosidases"/>
    <property type="match status" value="1"/>
</dbReference>
<proteinExistence type="inferred from homology"/>
<dbReference type="Pfam" id="PF01183">
    <property type="entry name" value="Glyco_hydro_25"/>
    <property type="match status" value="1"/>
</dbReference>
<evidence type="ECO:0000313" key="5">
    <source>
        <dbReference type="Proteomes" id="UP001565200"/>
    </source>
</evidence>
<name>A0ABV4CXA6_9BACT</name>
<dbReference type="EMBL" id="JBCLPP010000009">
    <property type="protein sequence ID" value="MEY8244865.1"/>
    <property type="molecule type" value="Genomic_DNA"/>
</dbReference>
<reference evidence="4 5" key="1">
    <citation type="submission" date="2024-03" db="EMBL/GenBank/DDBJ databases">
        <title>Mouse gut bacterial collection (mGBC) of GemPharmatech.</title>
        <authorList>
            <person name="He Y."/>
            <person name="Dong L."/>
            <person name="Wu D."/>
            <person name="Gao X."/>
            <person name="Lin Z."/>
        </authorList>
    </citation>
    <scope>NUCLEOTIDE SEQUENCE [LARGE SCALE GENOMIC DNA]</scope>
    <source>
        <strain evidence="4 5">54-13</strain>
    </source>
</reference>
<accession>A0ABV4CXA6</accession>
<comment type="caution">
    <text evidence="4">The sequence shown here is derived from an EMBL/GenBank/DDBJ whole genome shotgun (WGS) entry which is preliminary data.</text>
</comment>
<evidence type="ECO:0000256" key="2">
    <source>
        <dbReference type="ARBA" id="ARBA00022801"/>
    </source>
</evidence>
<gene>
    <name evidence="4" type="ORF">AAK873_04415</name>
</gene>
<evidence type="ECO:0000256" key="3">
    <source>
        <dbReference type="ARBA" id="ARBA00023295"/>
    </source>
</evidence>
<protein>
    <submittedName>
        <fullName evidence="4">GH25 family lysozyme</fullName>
    </submittedName>
</protein>
<organism evidence="4 5">
    <name type="scientific">Heminiphilus faecis</name>
    <dbReference type="NCBI Taxonomy" id="2601703"/>
    <lineage>
        <taxon>Bacteria</taxon>
        <taxon>Pseudomonadati</taxon>
        <taxon>Bacteroidota</taxon>
        <taxon>Bacteroidia</taxon>
        <taxon>Bacteroidales</taxon>
        <taxon>Muribaculaceae</taxon>
        <taxon>Heminiphilus</taxon>
    </lineage>
</organism>
<evidence type="ECO:0000313" key="4">
    <source>
        <dbReference type="EMBL" id="MEY8244865.1"/>
    </source>
</evidence>
<evidence type="ECO:0000256" key="1">
    <source>
        <dbReference type="ARBA" id="ARBA00010646"/>
    </source>
</evidence>
<keyword evidence="5" id="KW-1185">Reference proteome</keyword>
<dbReference type="Proteomes" id="UP001565200">
    <property type="component" value="Unassembled WGS sequence"/>
</dbReference>
<comment type="similarity">
    <text evidence="1">Belongs to the glycosyl hydrolase 25 family.</text>
</comment>
<sequence length="245" mass="28460">MRAKIWIIGSLLTLLLLAGGVYYYAVVRTVPRSLTVDADLFPVKGLDLSAHNGEVDFRRLAGDSIDFLMLKATEGTTFKDPRFHFNYLKARDAGIKAIGAYHFFRFDTDGEMQAINFLNSLRGKTLDLPAVIDLEEWTNPTDVDTEEVVCRLRAMIAYLERNGHNVMFYTNKDGYRRFLENRFEEYPLWICSFTDPPLDELSDDRWDLWQYSHHGWTEACDTKVDLNTFNGSRDEWLNWLRASTF</sequence>
<keyword evidence="3" id="KW-0326">Glycosidase</keyword>
<dbReference type="InterPro" id="IPR017853">
    <property type="entry name" value="GH"/>
</dbReference>
<dbReference type="PANTHER" id="PTHR34135:SF2">
    <property type="entry name" value="LYSOZYME"/>
    <property type="match status" value="1"/>
</dbReference>